<geneLocation type="plasmid" evidence="1">
    <name>pLec-476cz</name>
</geneLocation>
<proteinExistence type="predicted"/>
<sequence>MSIQEFDFTTCDLFSILDSLNYSREDINGLTPAIFRDGELSRVSLSVVQSTRSAEITISQRVSTATGLRCYVLLIAQHEDRIHSEALSQDAEAQYQVNRFIRKMAEVTDASTKSIKKCSQMMKKIIKEHQFKANPSFGQSFIKG</sequence>
<name>A0A1S6KQM3_9ENTR</name>
<dbReference type="RefSeq" id="WP_015063073.1">
    <property type="nucleotide sequence ID" value="NZ_KY320277.1"/>
</dbReference>
<protein>
    <submittedName>
        <fullName evidence="1">Uncharacterized protein</fullName>
    </submittedName>
</protein>
<reference evidence="1" key="1">
    <citation type="submission" date="2016-12" db="EMBL/GenBank/DDBJ databases">
        <title>Complete nucleotide sequences of two VIM-1-encoding plasmids from Klebsiella pneumoniae and Leclercia adecarboxylata isolates of Czech origin.</title>
        <authorList>
            <person name="Papagiannitsis C."/>
            <person name="Papousek I."/>
            <person name="Hrabak J."/>
            <person name="Dolejska M."/>
        </authorList>
    </citation>
    <scope>NUCLEOTIDE SEQUENCE</scope>
    <source>
        <plasmid evidence="1">pLec-476cz</plasmid>
    </source>
</reference>
<dbReference type="EMBL" id="KY320277">
    <property type="protein sequence ID" value="AQT23660.1"/>
    <property type="molecule type" value="Genomic_DNA"/>
</dbReference>
<accession>A0A1S6KQM3</accession>
<organism evidence="1">
    <name type="scientific">Leclercia adecarboxylata</name>
    <dbReference type="NCBI Taxonomy" id="83655"/>
    <lineage>
        <taxon>Bacteria</taxon>
        <taxon>Pseudomonadati</taxon>
        <taxon>Pseudomonadota</taxon>
        <taxon>Gammaproteobacteria</taxon>
        <taxon>Enterobacterales</taxon>
        <taxon>Enterobacteriaceae</taxon>
        <taxon>Leclercia</taxon>
    </lineage>
</organism>
<evidence type="ECO:0000313" key="1">
    <source>
        <dbReference type="EMBL" id="AQT23660.1"/>
    </source>
</evidence>
<dbReference type="AlphaFoldDB" id="A0A1S6KQM3"/>
<keyword evidence="1" id="KW-0614">Plasmid</keyword>